<reference evidence="2" key="1">
    <citation type="journal article" date="2014" name="PLoS Negl. Trop. Dis.">
        <title>An updated insight into the Sialotranscriptome of Triatoma infestans: developmental stage and geographic variations.</title>
        <authorList>
            <person name="Schwarz A."/>
            <person name="Medrano-Mercado N."/>
            <person name="Schaub G.A."/>
            <person name="Struchiner C.J."/>
            <person name="Bargues M.D."/>
            <person name="Levy M.Z."/>
            <person name="Ribeiro J.M."/>
        </authorList>
    </citation>
    <scope>NUCLEOTIDE SEQUENCE</scope>
    <source>
        <strain evidence="2">Chile</strain>
        <tissue evidence="2">Salivary glands</tissue>
    </source>
</reference>
<proteinExistence type="evidence at transcript level"/>
<evidence type="ECO:0000313" key="2">
    <source>
        <dbReference type="EMBL" id="JAC13962.1"/>
    </source>
</evidence>
<dbReference type="GO" id="GO:1990431">
    <property type="term" value="P:priRNA 3'-end processing"/>
    <property type="evidence" value="ECO:0007669"/>
    <property type="project" value="TreeGrafter"/>
</dbReference>
<dbReference type="GO" id="GO:0000289">
    <property type="term" value="P:nuclear-transcribed mRNA poly(A) tail shortening"/>
    <property type="evidence" value="ECO:0007669"/>
    <property type="project" value="TreeGrafter"/>
</dbReference>
<accession>A0A023EY28</accession>
<dbReference type="PANTHER" id="PTHR15092">
    <property type="entry name" value="POLY A -SPECIFIC RIBONUCLEASE/TARGET OF EGR1, MEMBER 1"/>
    <property type="match status" value="1"/>
</dbReference>
<dbReference type="InterPro" id="IPR006941">
    <property type="entry name" value="RNase_CAF1"/>
</dbReference>
<organism evidence="2">
    <name type="scientific">Triatoma infestans</name>
    <name type="common">Assassin bug</name>
    <dbReference type="NCBI Taxonomy" id="30076"/>
    <lineage>
        <taxon>Eukaryota</taxon>
        <taxon>Metazoa</taxon>
        <taxon>Ecdysozoa</taxon>
        <taxon>Arthropoda</taxon>
        <taxon>Hexapoda</taxon>
        <taxon>Insecta</taxon>
        <taxon>Pterygota</taxon>
        <taxon>Neoptera</taxon>
        <taxon>Paraneoptera</taxon>
        <taxon>Hemiptera</taxon>
        <taxon>Heteroptera</taxon>
        <taxon>Panheteroptera</taxon>
        <taxon>Cimicomorpha</taxon>
        <taxon>Reduviidae</taxon>
        <taxon>Triatominae</taxon>
        <taxon>Triatoma</taxon>
    </lineage>
</organism>
<name>A0A023EY28_TRIIF</name>
<dbReference type="PANTHER" id="PTHR15092:SF22">
    <property type="entry name" value="POLY(A)-SPECIFIC RIBONUCLEASE PNLDC1"/>
    <property type="match status" value="1"/>
</dbReference>
<dbReference type="EMBL" id="GBBI01004750">
    <property type="protein sequence ID" value="JAC13962.1"/>
    <property type="molecule type" value="mRNA"/>
</dbReference>
<dbReference type="InterPro" id="IPR036397">
    <property type="entry name" value="RNaseH_sf"/>
</dbReference>
<dbReference type="GO" id="GO:0003723">
    <property type="term" value="F:RNA binding"/>
    <property type="evidence" value="ECO:0007669"/>
    <property type="project" value="TreeGrafter"/>
</dbReference>
<comment type="similarity">
    <text evidence="1">Belongs to the CAF1 family.</text>
</comment>
<evidence type="ECO:0000256" key="1">
    <source>
        <dbReference type="ARBA" id="ARBA00008372"/>
    </source>
</evidence>
<dbReference type="Pfam" id="PF04857">
    <property type="entry name" value="CAF1"/>
    <property type="match status" value="1"/>
</dbReference>
<dbReference type="GO" id="GO:0005783">
    <property type="term" value="C:endoplasmic reticulum"/>
    <property type="evidence" value="ECO:0007669"/>
    <property type="project" value="TreeGrafter"/>
</dbReference>
<dbReference type="InterPro" id="IPR012337">
    <property type="entry name" value="RNaseH-like_sf"/>
</dbReference>
<protein>
    <submittedName>
        <fullName evidence="2">Putative polya-specific ribonuclease parn-like domain-containing protein 1</fullName>
    </submittedName>
</protein>
<dbReference type="InterPro" id="IPR051181">
    <property type="entry name" value="CAF1_poly(A)_ribonucleases"/>
</dbReference>
<dbReference type="GO" id="GO:1990432">
    <property type="term" value="P:siRNA 3'-end processing"/>
    <property type="evidence" value="ECO:0007669"/>
    <property type="project" value="TreeGrafter"/>
</dbReference>
<dbReference type="Gene3D" id="3.30.420.10">
    <property type="entry name" value="Ribonuclease H-like superfamily/Ribonuclease H"/>
    <property type="match status" value="1"/>
</dbReference>
<dbReference type="SUPFAM" id="SSF53098">
    <property type="entry name" value="Ribonuclease H-like"/>
    <property type="match status" value="1"/>
</dbReference>
<dbReference type="GO" id="GO:0005634">
    <property type="term" value="C:nucleus"/>
    <property type="evidence" value="ECO:0007669"/>
    <property type="project" value="TreeGrafter"/>
</dbReference>
<dbReference type="AlphaFoldDB" id="A0A023EY28"/>
<sequence length="536" mass="62957">MVSVTRHNFDTVFPQFESDLKKCSYVSLDCEFSYLPIDDFENSFFDNGEDRYLKIRNHLQSTVVLQVGLSLFTFMRDLKKYNASLYRFYIVPRPFGPVEMPLLFKSSNVQFLCRNKFDFNKCFYDGISFLNETQESLIRKMITDGSLISWIDRAMDYKDLQNVTTHGSAIAAWLANSSFGETYEMPVETNDISYRYFVHQEIRRRFEETWTFNNEDNTKIIVKHVNKDDRRIYELNKEDPGNIEHLIESLRGFSKLFKLLATSKKPLVGHNLLFDLLIMYNQFYQQLPSNYTTFKSTVHEMFPQIYDTKLMAFEIQKLLNKVLLYDTSLGNLYQFFQDEGGTIYEPYINMAPGVNDKDQPQRLHDAGWDSYFTGFCFIKLGYYYLIHLQNSCASMRIITFKECLNSLSFLANKISLARAKIPYVNLSGKDPVSTRPPVLHVRWKSGKPIDRIEIASLFNKYGLIHKKEYFDNSILLATSNYGCYKDILRDFKQHKDLKVERYSLLRHHTGCKMAMCLGVLLPIGWTLWYSSKIWKL</sequence>
<dbReference type="GO" id="GO:0000175">
    <property type="term" value="F:3'-5'-RNA exonuclease activity"/>
    <property type="evidence" value="ECO:0007669"/>
    <property type="project" value="TreeGrafter"/>
</dbReference>